<gene>
    <name evidence="2" type="ORF">VTH8203_00954</name>
</gene>
<organism evidence="2 3">
    <name type="scientific">Vibrio thalassae</name>
    <dbReference type="NCBI Taxonomy" id="1243014"/>
    <lineage>
        <taxon>Bacteria</taxon>
        <taxon>Pseudomonadati</taxon>
        <taxon>Pseudomonadota</taxon>
        <taxon>Gammaproteobacteria</taxon>
        <taxon>Vibrionales</taxon>
        <taxon>Vibrionaceae</taxon>
        <taxon>Vibrio</taxon>
    </lineage>
</organism>
<dbReference type="EMBL" id="OANU01000008">
    <property type="protein sequence ID" value="SNX47353.1"/>
    <property type="molecule type" value="Genomic_DNA"/>
</dbReference>
<feature type="signal peptide" evidence="1">
    <location>
        <begin position="1"/>
        <end position="20"/>
    </location>
</feature>
<keyword evidence="3" id="KW-1185">Reference proteome</keyword>
<evidence type="ECO:0000313" key="3">
    <source>
        <dbReference type="Proteomes" id="UP000219336"/>
    </source>
</evidence>
<protein>
    <submittedName>
        <fullName evidence="2">Uncharacterized protein</fullName>
    </submittedName>
</protein>
<proteinExistence type="predicted"/>
<keyword evidence="1" id="KW-0732">Signal</keyword>
<sequence length="60" mass="6375">MKIAIFFATLALSLPITATASNHNGSGNVLGYTVQCTLPDGNVVRTQQLYCQLANGSARY</sequence>
<evidence type="ECO:0000313" key="2">
    <source>
        <dbReference type="EMBL" id="SNX47353.1"/>
    </source>
</evidence>
<reference evidence="3" key="1">
    <citation type="submission" date="2016-06" db="EMBL/GenBank/DDBJ databases">
        <authorList>
            <person name="Rodrigo-Torres L."/>
            <person name="Arahal R.D."/>
            <person name="Lucena T."/>
        </authorList>
    </citation>
    <scope>NUCLEOTIDE SEQUENCE [LARGE SCALE GENOMIC DNA]</scope>
    <source>
        <strain evidence="3">CECT8203</strain>
    </source>
</reference>
<feature type="chain" id="PRO_5013122705" evidence="1">
    <location>
        <begin position="21"/>
        <end position="60"/>
    </location>
</feature>
<dbReference type="AlphaFoldDB" id="A0A240EGE5"/>
<dbReference type="Proteomes" id="UP000219336">
    <property type="component" value="Unassembled WGS sequence"/>
</dbReference>
<evidence type="ECO:0000256" key="1">
    <source>
        <dbReference type="SAM" id="SignalP"/>
    </source>
</evidence>
<accession>A0A240EGE5</accession>
<name>A0A240EGE5_9VIBR</name>